<name>A0ABP9HED5_9ACTN</name>
<proteinExistence type="predicted"/>
<dbReference type="Pfam" id="PF13391">
    <property type="entry name" value="HNH_2"/>
    <property type="match status" value="1"/>
</dbReference>
<dbReference type="Gene3D" id="1.10.30.50">
    <property type="match status" value="1"/>
</dbReference>
<dbReference type="PANTHER" id="PTHR14140:SF27">
    <property type="entry name" value="OS04G0289800 PROTEIN"/>
    <property type="match status" value="1"/>
</dbReference>
<dbReference type="Pfam" id="PF02182">
    <property type="entry name" value="SAD_SRA"/>
    <property type="match status" value="1"/>
</dbReference>
<keyword evidence="3" id="KW-1185">Reference proteome</keyword>
<organism evidence="2 3">
    <name type="scientific">Kineococcus glutinatus</name>
    <dbReference type="NCBI Taxonomy" id="1070872"/>
    <lineage>
        <taxon>Bacteria</taxon>
        <taxon>Bacillati</taxon>
        <taxon>Actinomycetota</taxon>
        <taxon>Actinomycetes</taxon>
        <taxon>Kineosporiales</taxon>
        <taxon>Kineosporiaceae</taxon>
        <taxon>Kineococcus</taxon>
    </lineage>
</organism>
<protein>
    <submittedName>
        <fullName evidence="2">HNH endonuclease</fullName>
    </submittedName>
</protein>
<comment type="caution">
    <text evidence="2">The sequence shown here is derived from an EMBL/GenBank/DDBJ whole genome shotgun (WGS) entry which is preliminary data.</text>
</comment>
<dbReference type="InterPro" id="IPR003615">
    <property type="entry name" value="HNH_nuc"/>
</dbReference>
<dbReference type="InterPro" id="IPR036987">
    <property type="entry name" value="SRA-YDG_sf"/>
</dbReference>
<dbReference type="InterPro" id="IPR015947">
    <property type="entry name" value="PUA-like_sf"/>
</dbReference>
<evidence type="ECO:0000259" key="1">
    <source>
        <dbReference type="PROSITE" id="PS51015"/>
    </source>
</evidence>
<sequence>MAKHFGHVPGVQVGSAFATRRALHDAGVHPPIQAGIHGTAAEGADSIVVNGGYPTDEDQGTVILYTGHGGLDQDKRVQVADQTLSDAGNAGLVRSELDGLPVRVTRGFRGDSAYSPKSGYRYDGLYRVDEHYPATANGYRVWMFKLTELDNDAPPTSAAVGDAGEEHGGPVATVTSTVQRQVRNTSIAQDIKRLYDHTCQMCGQRTTVAGGAGYSEGAHIKALGKPHHGPDVRSNVLCLCPTCHVRFDKGGLYLLDNLTVVDAGTGSALGILTRRKQHTIDVAYVRYHRELWASAGSAQPEQATLL</sequence>
<dbReference type="PANTHER" id="PTHR14140">
    <property type="entry name" value="E3 UBIQUITIN-PROTEIN LIGASE UHRF-RELATED"/>
    <property type="match status" value="1"/>
</dbReference>
<dbReference type="RefSeq" id="WP_345711180.1">
    <property type="nucleotide sequence ID" value="NZ_BAABIL010000112.1"/>
</dbReference>
<dbReference type="InterPro" id="IPR045134">
    <property type="entry name" value="UHRF1/2-like"/>
</dbReference>
<keyword evidence="2" id="KW-0255">Endonuclease</keyword>
<keyword evidence="2" id="KW-0378">Hydrolase</keyword>
<feature type="domain" description="YDG" evidence="1">
    <location>
        <begin position="6"/>
        <end position="148"/>
    </location>
</feature>
<evidence type="ECO:0000313" key="3">
    <source>
        <dbReference type="Proteomes" id="UP001501195"/>
    </source>
</evidence>
<accession>A0ABP9HED5</accession>
<reference evidence="3" key="1">
    <citation type="journal article" date="2019" name="Int. J. Syst. Evol. Microbiol.">
        <title>The Global Catalogue of Microorganisms (GCM) 10K type strain sequencing project: providing services to taxonomists for standard genome sequencing and annotation.</title>
        <authorList>
            <consortium name="The Broad Institute Genomics Platform"/>
            <consortium name="The Broad Institute Genome Sequencing Center for Infectious Disease"/>
            <person name="Wu L."/>
            <person name="Ma J."/>
        </authorList>
    </citation>
    <scope>NUCLEOTIDE SEQUENCE [LARGE SCALE GENOMIC DNA]</scope>
    <source>
        <strain evidence="3">JCM 18126</strain>
    </source>
</reference>
<dbReference type="EMBL" id="BAABIL010000112">
    <property type="protein sequence ID" value="GAA4968862.1"/>
    <property type="molecule type" value="Genomic_DNA"/>
</dbReference>
<dbReference type="Gene3D" id="2.30.280.10">
    <property type="entry name" value="SRA-YDG"/>
    <property type="match status" value="1"/>
</dbReference>
<dbReference type="SUPFAM" id="SSF88697">
    <property type="entry name" value="PUA domain-like"/>
    <property type="match status" value="1"/>
</dbReference>
<evidence type="ECO:0000313" key="2">
    <source>
        <dbReference type="EMBL" id="GAA4968862.1"/>
    </source>
</evidence>
<keyword evidence="2" id="KW-0540">Nuclease</keyword>
<gene>
    <name evidence="2" type="ORF">GCM10023225_08990</name>
</gene>
<dbReference type="Proteomes" id="UP001501195">
    <property type="component" value="Unassembled WGS sequence"/>
</dbReference>
<dbReference type="InterPro" id="IPR003105">
    <property type="entry name" value="SRA_YDG"/>
</dbReference>
<dbReference type="GO" id="GO:0004519">
    <property type="term" value="F:endonuclease activity"/>
    <property type="evidence" value="ECO:0007669"/>
    <property type="project" value="UniProtKB-KW"/>
</dbReference>
<dbReference type="SMART" id="SM00466">
    <property type="entry name" value="SRA"/>
    <property type="match status" value="1"/>
</dbReference>
<dbReference type="CDD" id="cd00085">
    <property type="entry name" value="HNHc"/>
    <property type="match status" value="1"/>
</dbReference>
<dbReference type="PROSITE" id="PS51015">
    <property type="entry name" value="YDG"/>
    <property type="match status" value="1"/>
</dbReference>